<dbReference type="EMBL" id="RCSS01000570">
    <property type="protein sequence ID" value="RVD91318.1"/>
    <property type="molecule type" value="Genomic_DNA"/>
</dbReference>
<dbReference type="AlphaFoldDB" id="A0A437AJP3"/>
<dbReference type="Proteomes" id="UP000282876">
    <property type="component" value="Unassembled WGS sequence"/>
</dbReference>
<feature type="non-terminal residue" evidence="1">
    <location>
        <position position="125"/>
    </location>
</feature>
<reference evidence="1 2" key="1">
    <citation type="submission" date="2018-10" db="EMBL/GenBank/DDBJ databases">
        <title>Draft genome sequence of the microsporidian Tubulinosema ratisbonensis.</title>
        <authorList>
            <person name="Polonais V."/>
            <person name="Peyretaillade E."/>
            <person name="Niehus S."/>
            <person name="Wawrzyniak I."/>
            <person name="Franchet A."/>
            <person name="Gaspin C."/>
            <person name="Reichstadt M."/>
            <person name="Belser C."/>
            <person name="Labadie K."/>
            <person name="Delbac F."/>
            <person name="Ferrandon D."/>
        </authorList>
    </citation>
    <scope>NUCLEOTIDE SEQUENCE [LARGE SCALE GENOMIC DNA]</scope>
    <source>
        <strain evidence="1 2">Franzen</strain>
    </source>
</reference>
<evidence type="ECO:0000313" key="2">
    <source>
        <dbReference type="Proteomes" id="UP000282876"/>
    </source>
</evidence>
<proteinExistence type="predicted"/>
<evidence type="ECO:0000313" key="1">
    <source>
        <dbReference type="EMBL" id="RVD91318.1"/>
    </source>
</evidence>
<comment type="caution">
    <text evidence="1">The sequence shown here is derived from an EMBL/GenBank/DDBJ whole genome shotgun (WGS) entry which is preliminary data.</text>
</comment>
<gene>
    <name evidence="1" type="ORF">TUBRATIS_22330</name>
</gene>
<keyword evidence="2" id="KW-1185">Reference proteome</keyword>
<dbReference type="VEuPathDB" id="MicrosporidiaDB:TUBRATIS_22330"/>
<name>A0A437AJP3_9MICR</name>
<accession>A0A437AJP3</accession>
<protein>
    <submittedName>
        <fullName evidence="1">Uncharacterized protein</fullName>
    </submittedName>
</protein>
<sequence>MLLFYLIINCSETSDLYGKIKEGILMDSRNLRSSLEVRRFLFYKYHRIGTRLLEIEKEEKNAGFFSRLLRFKLKTKLPSNIKQLSRDIELFLFDRFVSLDISHETFLAKYDNEFTKRRMFDATES</sequence>
<organism evidence="1 2">
    <name type="scientific">Tubulinosema ratisbonensis</name>
    <dbReference type="NCBI Taxonomy" id="291195"/>
    <lineage>
        <taxon>Eukaryota</taxon>
        <taxon>Fungi</taxon>
        <taxon>Fungi incertae sedis</taxon>
        <taxon>Microsporidia</taxon>
        <taxon>Tubulinosematoidea</taxon>
        <taxon>Tubulinosematidae</taxon>
        <taxon>Tubulinosema</taxon>
    </lineage>
</organism>